<reference evidence="3 4" key="1">
    <citation type="submission" date="2022-04" db="EMBL/GenBank/DDBJ databases">
        <title>Genome diversity in the genus Frankia.</title>
        <authorList>
            <person name="Carlos-Shanley C."/>
            <person name="Hahn D."/>
        </authorList>
    </citation>
    <scope>NUCLEOTIDE SEQUENCE [LARGE SCALE GENOMIC DNA]</scope>
    <source>
        <strain evidence="3 4">Ag45/Mut15</strain>
    </source>
</reference>
<evidence type="ECO:0000259" key="2">
    <source>
        <dbReference type="Pfam" id="PF13577"/>
    </source>
</evidence>
<protein>
    <submittedName>
        <fullName evidence="3">Nuclear transport factor 2 family protein</fullName>
    </submittedName>
</protein>
<feature type="region of interest" description="Disordered" evidence="1">
    <location>
        <begin position="1"/>
        <end position="31"/>
    </location>
</feature>
<dbReference type="Gene3D" id="3.10.450.50">
    <property type="match status" value="1"/>
</dbReference>
<proteinExistence type="predicted"/>
<comment type="caution">
    <text evidence="3">The sequence shown here is derived from an EMBL/GenBank/DDBJ whole genome shotgun (WGS) entry which is preliminary data.</text>
</comment>
<feature type="compositionally biased region" description="Low complexity" evidence="1">
    <location>
        <begin position="1"/>
        <end position="14"/>
    </location>
</feature>
<dbReference type="EMBL" id="JALKFT010000004">
    <property type="protein sequence ID" value="MCK9875335.1"/>
    <property type="molecule type" value="Genomic_DNA"/>
</dbReference>
<dbReference type="Proteomes" id="UP001201873">
    <property type="component" value="Unassembled WGS sequence"/>
</dbReference>
<evidence type="ECO:0000313" key="4">
    <source>
        <dbReference type="Proteomes" id="UP001201873"/>
    </source>
</evidence>
<keyword evidence="4" id="KW-1185">Reference proteome</keyword>
<sequence>MTVASSTPSASTPSEPGLDGSRSPLSGAEARLPGPADQVAISQLLARYCLALDLDDAEGWVALFTPDAVYHVYGRTFDGHAGLRRMATAAPGGLHLGGPPVIEILGADTARTTRNLLFIDRTDGVPRNAVYTDELVRTPDGWRIRSCRCQFITADGLSDRPAR</sequence>
<dbReference type="InterPro" id="IPR037401">
    <property type="entry name" value="SnoaL-like"/>
</dbReference>
<dbReference type="SUPFAM" id="SSF54427">
    <property type="entry name" value="NTF2-like"/>
    <property type="match status" value="1"/>
</dbReference>
<organism evidence="3 4">
    <name type="scientific">Frankia umida</name>
    <dbReference type="NCBI Taxonomy" id="573489"/>
    <lineage>
        <taxon>Bacteria</taxon>
        <taxon>Bacillati</taxon>
        <taxon>Actinomycetota</taxon>
        <taxon>Actinomycetes</taxon>
        <taxon>Frankiales</taxon>
        <taxon>Frankiaceae</taxon>
        <taxon>Frankia</taxon>
    </lineage>
</organism>
<feature type="domain" description="SnoaL-like" evidence="2">
    <location>
        <begin position="37"/>
        <end position="148"/>
    </location>
</feature>
<evidence type="ECO:0000313" key="3">
    <source>
        <dbReference type="EMBL" id="MCK9875335.1"/>
    </source>
</evidence>
<gene>
    <name evidence="3" type="ORF">MXD59_05990</name>
</gene>
<name>A0ABT0JVA8_9ACTN</name>
<dbReference type="CDD" id="cd00531">
    <property type="entry name" value="NTF2_like"/>
    <property type="match status" value="1"/>
</dbReference>
<dbReference type="InterPro" id="IPR032710">
    <property type="entry name" value="NTF2-like_dom_sf"/>
</dbReference>
<dbReference type="Pfam" id="PF13577">
    <property type="entry name" value="SnoaL_4"/>
    <property type="match status" value="1"/>
</dbReference>
<accession>A0ABT0JVA8</accession>
<evidence type="ECO:0000256" key="1">
    <source>
        <dbReference type="SAM" id="MobiDB-lite"/>
    </source>
</evidence>